<gene>
    <name evidence="2" type="ORF">IEQ44_04125</name>
</gene>
<evidence type="ECO:0000313" key="3">
    <source>
        <dbReference type="Proteomes" id="UP000756387"/>
    </source>
</evidence>
<feature type="chain" id="PRO_5045365225" description="CARDB domain-containing protein" evidence="1">
    <location>
        <begin position="30"/>
        <end position="415"/>
    </location>
</feature>
<sequence>MRRRPLFRTSAVLAGLALGASLLQVPATAQVAAERPEVGPSTPGAVLSSQSLSLGSADRLPGMPASDKAHQQLAAISIERKLYDDHDWVTVRPTLAAAPRSADEQVYVFVGLGHRVDNTCQLQAQRATRTTVGERTSEYLYYLGESDYNARMGSRPDTPYTCGVAWVEPADSSAQLDGLIGAPTDAYAAPRLAFGKVTLLGANQKKLRLVKGVWTPYSVTVRNTGTLAVTGLTLTGSGKKVKVRRASSSVTVAPGKTATLSLQVRHGGRKKKATVRLAVSAPLGVKATRTIRVVRTKAPKKAANGRYVGAGGRVKFRIRNGRVTGFSATTTTRCEASNDTQSTYNFPRVKVPRHGVVVASRKGSASGSRWTSSLQMRAVGKKVTRGHFGYHFYTPGVPGSSCSATESFKARRVGK</sequence>
<proteinExistence type="predicted"/>
<feature type="signal peptide" evidence="1">
    <location>
        <begin position="1"/>
        <end position="29"/>
    </location>
</feature>
<organism evidence="2 3">
    <name type="scientific">Nocardioides malaquae</name>
    <dbReference type="NCBI Taxonomy" id="2773426"/>
    <lineage>
        <taxon>Bacteria</taxon>
        <taxon>Bacillati</taxon>
        <taxon>Actinomycetota</taxon>
        <taxon>Actinomycetes</taxon>
        <taxon>Propionibacteriales</taxon>
        <taxon>Nocardioidaceae</taxon>
        <taxon>Nocardioides</taxon>
    </lineage>
</organism>
<keyword evidence="1" id="KW-0732">Signal</keyword>
<reference evidence="2 3" key="1">
    <citation type="submission" date="2020-10" db="EMBL/GenBank/DDBJ databases">
        <title>Nocardioides sp. isolated from sludge.</title>
        <authorList>
            <person name="Zhang X."/>
        </authorList>
    </citation>
    <scope>NUCLEOTIDE SEQUENCE [LARGE SCALE GENOMIC DNA]</scope>
    <source>
        <strain evidence="2 3">Y6</strain>
    </source>
</reference>
<dbReference type="Proteomes" id="UP000756387">
    <property type="component" value="Unassembled WGS sequence"/>
</dbReference>
<evidence type="ECO:0000256" key="1">
    <source>
        <dbReference type="SAM" id="SignalP"/>
    </source>
</evidence>
<dbReference type="EMBL" id="JADCSA010000003">
    <property type="protein sequence ID" value="MBE7323835.1"/>
    <property type="molecule type" value="Genomic_DNA"/>
</dbReference>
<protein>
    <recommendedName>
        <fullName evidence="4">CARDB domain-containing protein</fullName>
    </recommendedName>
</protein>
<name>A0ABR9RRQ1_9ACTN</name>
<accession>A0ABR9RRQ1</accession>
<dbReference type="RefSeq" id="WP_193637162.1">
    <property type="nucleotide sequence ID" value="NZ_JADCSA010000003.1"/>
</dbReference>
<comment type="caution">
    <text evidence="2">The sequence shown here is derived from an EMBL/GenBank/DDBJ whole genome shotgun (WGS) entry which is preliminary data.</text>
</comment>
<evidence type="ECO:0000313" key="2">
    <source>
        <dbReference type="EMBL" id="MBE7323835.1"/>
    </source>
</evidence>
<keyword evidence="3" id="KW-1185">Reference proteome</keyword>
<evidence type="ECO:0008006" key="4">
    <source>
        <dbReference type="Google" id="ProtNLM"/>
    </source>
</evidence>